<organism evidence="1 2">
    <name type="scientific">Plesiocystis pacifica SIR-1</name>
    <dbReference type="NCBI Taxonomy" id="391625"/>
    <lineage>
        <taxon>Bacteria</taxon>
        <taxon>Pseudomonadati</taxon>
        <taxon>Myxococcota</taxon>
        <taxon>Polyangia</taxon>
        <taxon>Nannocystales</taxon>
        <taxon>Nannocystaceae</taxon>
        <taxon>Plesiocystis</taxon>
    </lineage>
</organism>
<evidence type="ECO:0000313" key="1">
    <source>
        <dbReference type="EMBL" id="EDM78435.1"/>
    </source>
</evidence>
<dbReference type="EMBL" id="ABCS01000031">
    <property type="protein sequence ID" value="EDM78435.1"/>
    <property type="molecule type" value="Genomic_DNA"/>
</dbReference>
<dbReference type="OrthoDB" id="570111at2"/>
<sequence>MDEDDVGLAFLPCLIGDADPGLRRVGDYFMADGPWVWVLTHPQLRGTARVRAFTKWMRAVLERDRELIEGHRPQPRVADLR</sequence>
<evidence type="ECO:0000313" key="2">
    <source>
        <dbReference type="Proteomes" id="UP000005801"/>
    </source>
</evidence>
<name>A6G6Y2_9BACT</name>
<gene>
    <name evidence="1" type="ORF">PPSIR1_06286</name>
</gene>
<comment type="caution">
    <text evidence="1">The sequence shown here is derived from an EMBL/GenBank/DDBJ whole genome shotgun (WGS) entry which is preliminary data.</text>
</comment>
<proteinExistence type="predicted"/>
<dbReference type="AlphaFoldDB" id="A6G6Y2"/>
<keyword evidence="2" id="KW-1185">Reference proteome</keyword>
<dbReference type="Proteomes" id="UP000005801">
    <property type="component" value="Unassembled WGS sequence"/>
</dbReference>
<dbReference type="RefSeq" id="WP_006972478.1">
    <property type="nucleotide sequence ID" value="NZ_ABCS01000031.1"/>
</dbReference>
<protein>
    <submittedName>
        <fullName evidence="1">Transcriptional regulator, LysR family protein</fullName>
    </submittedName>
</protein>
<accession>A6G6Y2</accession>
<reference evidence="1 2" key="1">
    <citation type="submission" date="2007-06" db="EMBL/GenBank/DDBJ databases">
        <authorList>
            <person name="Shimkets L."/>
            <person name="Ferriera S."/>
            <person name="Johnson J."/>
            <person name="Kravitz S."/>
            <person name="Beeson K."/>
            <person name="Sutton G."/>
            <person name="Rogers Y.-H."/>
            <person name="Friedman R."/>
            <person name="Frazier M."/>
            <person name="Venter J.C."/>
        </authorList>
    </citation>
    <scope>NUCLEOTIDE SEQUENCE [LARGE SCALE GENOMIC DNA]</scope>
    <source>
        <strain evidence="1 2">SIR-1</strain>
    </source>
</reference>
<dbReference type="STRING" id="391625.PPSIR1_06286"/>
<dbReference type="eggNOG" id="COG0583">
    <property type="taxonomic scope" value="Bacteria"/>
</dbReference>